<keyword evidence="3" id="KW-0227">DNA damage</keyword>
<dbReference type="Gene3D" id="3.70.10.10">
    <property type="match status" value="2"/>
</dbReference>
<feature type="region of interest" description="Disordered" evidence="6">
    <location>
        <begin position="78"/>
        <end position="152"/>
    </location>
</feature>
<keyword evidence="5" id="KW-0539">Nucleus</keyword>
<dbReference type="GO" id="GO:0008311">
    <property type="term" value="F:double-stranded DNA 3'-5' DNA exonuclease activity"/>
    <property type="evidence" value="ECO:0007669"/>
    <property type="project" value="InterPro"/>
</dbReference>
<dbReference type="InterPro" id="IPR003021">
    <property type="entry name" value="Rad1_Rec1_Rad17"/>
</dbReference>
<dbReference type="PRINTS" id="PR01247">
    <property type="entry name" value="RECEXONCLASE"/>
</dbReference>
<feature type="compositionally biased region" description="Polar residues" evidence="6">
    <location>
        <begin position="182"/>
        <end position="201"/>
    </location>
</feature>
<comment type="similarity">
    <text evidence="2">Belongs to the rad1 family.</text>
</comment>
<feature type="compositionally biased region" description="Basic and acidic residues" evidence="6">
    <location>
        <begin position="136"/>
        <end position="152"/>
    </location>
</feature>
<sequence>MPVEAPTEAASAMTLTASLSDVTGLANLLKSVAIQTHAVVIASSSGLEIVTELNRTLQAHAYLYSHMFDSYQFQKPSTSAQASNSRARSQKRSKSSIKQGRSSDSQSSAASSDPEDIQSQTGSQSAAAQTTRRRTCGVEDEPKYGQDADRTIDEPDSVSFEVNLQTWISCLNIFGGVGPSRPHTNSHSTSRLDQGGTSSNGRGYHRTREGTVDPYGADRGASVERGLDRNAFSAAAKSTRMRLTYQGHGHPLVLELEQEANVLTRVSISTYEPSFLTDMVFDPHNMVAQVIVGSELMQSAFAEIDASCKKLSILMTSPHSASAHDGDERTETSRASRGIDKSTSTSMLRFKAISDTGSSEMEFPASLSSADPTGVIEKFVALPGSSEQWYDFTLLSRTMTVLRSSIKTSLRMDEAGFISFQFMMPKYRRTPVTAGAVGAGAGQAALDDEQDAFSSILKLTSLVSAAPTSAAGSLTAVTMNVAGLPAILNGNGEGDKKANSVEIGKKLAEYNYDVINVQEDFNYHAYIYNNDNHPYRTPTSGGVPFGSGLNTLSTIPFKDLERVKWSKCNLNEGDCLTPKGYTIVTLQLPTGGEVDVFNLHMDAGSDDGDSTARTSNFDQVAQAIASRSDAAERAVIVMGDTNSRYTRPKDNLLEFLSKTKLIDTWVELVRGGDAPASTDPALLCADPIPTTTDCEVVDKVFYKNGLNVTLTPSNWNYLGKEFIDSEGNPLSDHTPIFVKFTYS</sequence>
<dbReference type="Proteomes" id="UP000242770">
    <property type="component" value="Unassembled WGS sequence"/>
</dbReference>
<dbReference type="PRINTS" id="PR01245">
    <property type="entry name" value="RAD1REC1"/>
</dbReference>
<evidence type="ECO:0000256" key="3">
    <source>
        <dbReference type="ARBA" id="ARBA00022763"/>
    </source>
</evidence>
<dbReference type="InterPro" id="IPR036691">
    <property type="entry name" value="Endo/exonu/phosph_ase_sf"/>
</dbReference>
<dbReference type="GO" id="GO:0030896">
    <property type="term" value="C:checkpoint clamp complex"/>
    <property type="evidence" value="ECO:0007669"/>
    <property type="project" value="TreeGrafter"/>
</dbReference>
<dbReference type="STRING" id="49012.A0A0F7SBT1"/>
<protein>
    <recommendedName>
        <fullName evidence="7">Inositol polyphosphate-related phosphatase domain-containing protein</fullName>
    </recommendedName>
</protein>
<dbReference type="GO" id="GO:0006281">
    <property type="term" value="P:DNA repair"/>
    <property type="evidence" value="ECO:0007669"/>
    <property type="project" value="UniProtKB-KW"/>
</dbReference>
<gene>
    <name evidence="8" type="primary">SSCI55130.1</name>
</gene>
<dbReference type="PANTHER" id="PTHR10870">
    <property type="entry name" value="CELL CYCLE CHECKPOINT PROTEIN RAD1"/>
    <property type="match status" value="1"/>
</dbReference>
<dbReference type="SUPFAM" id="SSF56219">
    <property type="entry name" value="DNase I-like"/>
    <property type="match status" value="1"/>
</dbReference>
<proteinExistence type="inferred from homology"/>
<evidence type="ECO:0000256" key="6">
    <source>
        <dbReference type="SAM" id="MobiDB-lite"/>
    </source>
</evidence>
<feature type="domain" description="Inositol polyphosphate-related phosphatase" evidence="7">
    <location>
        <begin position="505"/>
        <end position="661"/>
    </location>
</feature>
<dbReference type="PANTHER" id="PTHR10870:SF0">
    <property type="entry name" value="CELL CYCLE CHECKPOINT PROTEIN RAD1"/>
    <property type="match status" value="1"/>
</dbReference>
<dbReference type="GO" id="GO:0046856">
    <property type="term" value="P:phosphatidylinositol dephosphorylation"/>
    <property type="evidence" value="ECO:0007669"/>
    <property type="project" value="InterPro"/>
</dbReference>
<name>A0A0F7SBT1_9BASI</name>
<dbReference type="AlphaFoldDB" id="A0A0F7SBT1"/>
<keyword evidence="4" id="KW-0234">DNA repair</keyword>
<feature type="region of interest" description="Disordered" evidence="6">
    <location>
        <begin position="319"/>
        <end position="341"/>
    </location>
</feature>
<keyword evidence="9" id="KW-1185">Reference proteome</keyword>
<accession>A0A0F7SBT1</accession>
<reference evidence="9" key="1">
    <citation type="submission" date="2014-06" db="EMBL/GenBank/DDBJ databases">
        <authorList>
            <person name="Berkman P.J."/>
        </authorList>
    </citation>
    <scope>NUCLEOTIDE SEQUENCE [LARGE SCALE GENOMIC DNA]</scope>
</reference>
<dbReference type="Pfam" id="PF02144">
    <property type="entry name" value="Rad1"/>
    <property type="match status" value="1"/>
</dbReference>
<dbReference type="GO" id="GO:0000077">
    <property type="term" value="P:DNA damage checkpoint signaling"/>
    <property type="evidence" value="ECO:0007669"/>
    <property type="project" value="InterPro"/>
</dbReference>
<feature type="compositionally biased region" description="Basic and acidic residues" evidence="6">
    <location>
        <begin position="322"/>
        <end position="340"/>
    </location>
</feature>
<evidence type="ECO:0000256" key="2">
    <source>
        <dbReference type="ARBA" id="ARBA00010991"/>
    </source>
</evidence>
<evidence type="ECO:0000256" key="1">
    <source>
        <dbReference type="ARBA" id="ARBA00004123"/>
    </source>
</evidence>
<dbReference type="Gene3D" id="3.60.10.10">
    <property type="entry name" value="Endonuclease/exonuclease/phosphatase"/>
    <property type="match status" value="1"/>
</dbReference>
<feature type="compositionally biased region" description="Low complexity" evidence="6">
    <location>
        <begin position="96"/>
        <end position="130"/>
    </location>
</feature>
<dbReference type="Pfam" id="PF22669">
    <property type="entry name" value="Exo_endo_phos2"/>
    <property type="match status" value="1"/>
</dbReference>
<feature type="region of interest" description="Disordered" evidence="6">
    <location>
        <begin position="180"/>
        <end position="221"/>
    </location>
</feature>
<dbReference type="GO" id="GO:0016791">
    <property type="term" value="F:phosphatase activity"/>
    <property type="evidence" value="ECO:0007669"/>
    <property type="project" value="InterPro"/>
</dbReference>
<evidence type="ECO:0000313" key="9">
    <source>
        <dbReference type="Proteomes" id="UP000242770"/>
    </source>
</evidence>
<comment type="subcellular location">
    <subcellularLocation>
        <location evidence="1">Nucleus</location>
    </subcellularLocation>
</comment>
<dbReference type="EMBL" id="CCFA01003292">
    <property type="protein sequence ID" value="CDW98440.1"/>
    <property type="molecule type" value="Genomic_DNA"/>
</dbReference>
<evidence type="ECO:0000256" key="4">
    <source>
        <dbReference type="ARBA" id="ARBA00023204"/>
    </source>
</evidence>
<dbReference type="InterPro" id="IPR003027">
    <property type="entry name" value="Rec1_exonuc_Ustilaginaceae"/>
</dbReference>
<organism evidence="8 9">
    <name type="scientific">Sporisorium scitamineum</name>
    <dbReference type="NCBI Taxonomy" id="49012"/>
    <lineage>
        <taxon>Eukaryota</taxon>
        <taxon>Fungi</taxon>
        <taxon>Dikarya</taxon>
        <taxon>Basidiomycota</taxon>
        <taxon>Ustilaginomycotina</taxon>
        <taxon>Ustilaginomycetes</taxon>
        <taxon>Ustilaginales</taxon>
        <taxon>Ustilaginaceae</taxon>
        <taxon>Sporisorium</taxon>
    </lineage>
</organism>
<evidence type="ECO:0000313" key="8">
    <source>
        <dbReference type="EMBL" id="CDW98440.1"/>
    </source>
</evidence>
<dbReference type="InterPro" id="IPR000300">
    <property type="entry name" value="IPPc"/>
</dbReference>
<evidence type="ECO:0000256" key="5">
    <source>
        <dbReference type="ARBA" id="ARBA00023242"/>
    </source>
</evidence>
<feature type="compositionally biased region" description="Low complexity" evidence="6">
    <location>
        <begin position="78"/>
        <end position="87"/>
    </location>
</feature>
<evidence type="ECO:0000259" key="7">
    <source>
        <dbReference type="Pfam" id="PF22669"/>
    </source>
</evidence>